<comment type="caution">
    <text evidence="3">The sequence shown here is derived from an EMBL/GenBank/DDBJ whole genome shotgun (WGS) entry which is preliminary data.</text>
</comment>
<dbReference type="SUPFAM" id="SSF89796">
    <property type="entry name" value="CoA-transferase family III (CaiB/BaiF)"/>
    <property type="match status" value="1"/>
</dbReference>
<evidence type="ECO:0000256" key="2">
    <source>
        <dbReference type="SAM" id="MobiDB-lite"/>
    </source>
</evidence>
<dbReference type="Proteomes" id="UP001227964">
    <property type="component" value="Unassembled WGS sequence"/>
</dbReference>
<gene>
    <name evidence="3" type="ORF">QPM17_18990</name>
</gene>
<evidence type="ECO:0000313" key="4">
    <source>
        <dbReference type="Proteomes" id="UP001227964"/>
    </source>
</evidence>
<feature type="compositionally biased region" description="Basic and acidic residues" evidence="2">
    <location>
        <begin position="351"/>
        <end position="361"/>
    </location>
</feature>
<proteinExistence type="predicted"/>
<feature type="region of interest" description="Disordered" evidence="2">
    <location>
        <begin position="343"/>
        <end position="365"/>
    </location>
</feature>
<dbReference type="Pfam" id="PF02515">
    <property type="entry name" value="CoA_transf_3"/>
    <property type="match status" value="1"/>
</dbReference>
<dbReference type="PANTHER" id="PTHR48207:SF3">
    <property type="entry name" value="SUCCINATE--HYDROXYMETHYLGLUTARATE COA-TRANSFERASE"/>
    <property type="match status" value="1"/>
</dbReference>
<keyword evidence="4" id="KW-1185">Reference proteome</keyword>
<dbReference type="EMBL" id="JASSVS010000012">
    <property type="protein sequence ID" value="MDL0433230.1"/>
    <property type="molecule type" value="Genomic_DNA"/>
</dbReference>
<dbReference type="InterPro" id="IPR044855">
    <property type="entry name" value="CoA-Trfase_III_dom3_sf"/>
</dbReference>
<evidence type="ECO:0000313" key="3">
    <source>
        <dbReference type="EMBL" id="MDL0433230.1"/>
    </source>
</evidence>
<dbReference type="InterPro" id="IPR003673">
    <property type="entry name" value="CoA-Trfase_fam_III"/>
</dbReference>
<organism evidence="3 4">
    <name type="scientific">Marinobacter azerbaijanicus</name>
    <dbReference type="NCBI Taxonomy" id="3050455"/>
    <lineage>
        <taxon>Bacteria</taxon>
        <taxon>Pseudomonadati</taxon>
        <taxon>Pseudomonadota</taxon>
        <taxon>Gammaproteobacteria</taxon>
        <taxon>Pseudomonadales</taxon>
        <taxon>Marinobacteraceae</taxon>
        <taxon>Marinobacter</taxon>
    </lineage>
</organism>
<sequence>MSTMLAGIKVLEMANVISGPYGGMLLADLGAEVIKVEMPGTGDPFRNWSGEGAGVRPAFAAFNRGKKSITVNVKTEEGRELYLRLASEVDVVLDNFRPGILDKMGVGYDAVCKTNPEVVYCAVTGMGTVGPYRDRPTYDAIAQAMSGLWSQLSDIKDPEPVGPALSDQLTGIYTAYGILGALVSKLKTGKGRKINVSMLGASLAFQPLAVADYLLSGKVADKSSRPHLSQSYTFVGKDGLSFAVHLSSPPKFWKALLETVGREELEKDPRFIKKADRVAHYDELRAELQAEFSKRPREQWLTELVANDVPAGPIYTIEEALNDPQVKALDMVRTFGTGERATPLVGYGFDDPERPRDEDQRPVPGLGEHTKEILAAIGYGDEEIEALVRTGAV</sequence>
<reference evidence="3 4" key="1">
    <citation type="submission" date="2023-06" db="EMBL/GenBank/DDBJ databases">
        <title>Marinobacter azerbaijanicus a moderately halophilic, isolated from Urmia Lake in Azerbaijan region of Iran.</title>
        <authorList>
            <person name="Sanchez-Porro C."/>
            <person name="Aghdam E.M."/>
            <person name="Saheb S.M."/>
            <person name="Tarhriz V."/>
            <person name="Kazemi E."/>
            <person name="Ammozegar M.A."/>
            <person name="Ventosa A."/>
            <person name="Hejazi M.S."/>
        </authorList>
    </citation>
    <scope>NUCLEOTIDE SEQUENCE [LARGE SCALE GENOMIC DNA]</scope>
    <source>
        <strain evidence="3 4">TBZ242</strain>
    </source>
</reference>
<dbReference type="Gene3D" id="3.40.50.10540">
    <property type="entry name" value="Crotonobetainyl-coa:carnitine coa-transferase, domain 1"/>
    <property type="match status" value="1"/>
</dbReference>
<accession>A0ABT7IHS0</accession>
<dbReference type="PANTHER" id="PTHR48207">
    <property type="entry name" value="SUCCINATE--HYDROXYMETHYLGLUTARATE COA-TRANSFERASE"/>
    <property type="match status" value="1"/>
</dbReference>
<protein>
    <submittedName>
        <fullName evidence="3">CaiB/BaiF CoA-transferase family protein</fullName>
    </submittedName>
</protein>
<dbReference type="InterPro" id="IPR023606">
    <property type="entry name" value="CoA-Trfase_III_dom_1_sf"/>
</dbReference>
<keyword evidence="1" id="KW-0808">Transferase</keyword>
<dbReference type="Gene3D" id="3.30.1540.10">
    <property type="entry name" value="formyl-coa transferase, domain 3"/>
    <property type="match status" value="1"/>
</dbReference>
<dbReference type="InterPro" id="IPR050483">
    <property type="entry name" value="CoA-transferase_III_domain"/>
</dbReference>
<name>A0ABT7IHS0_9GAMM</name>
<evidence type="ECO:0000256" key="1">
    <source>
        <dbReference type="ARBA" id="ARBA00022679"/>
    </source>
</evidence>
<dbReference type="RefSeq" id="WP_285392862.1">
    <property type="nucleotide sequence ID" value="NZ_JASSVS010000012.1"/>
</dbReference>